<dbReference type="InterPro" id="IPR025110">
    <property type="entry name" value="AMP-bd_C"/>
</dbReference>
<dbReference type="Pfam" id="PF00501">
    <property type="entry name" value="AMP-binding"/>
    <property type="match status" value="1"/>
</dbReference>
<organism evidence="3 4">
    <name type="scientific">Roseomonas fluvialis</name>
    <dbReference type="NCBI Taxonomy" id="1750527"/>
    <lineage>
        <taxon>Bacteria</taxon>
        <taxon>Pseudomonadati</taxon>
        <taxon>Pseudomonadota</taxon>
        <taxon>Alphaproteobacteria</taxon>
        <taxon>Acetobacterales</taxon>
        <taxon>Roseomonadaceae</taxon>
        <taxon>Roseomonas</taxon>
    </lineage>
</organism>
<dbReference type="InterPro" id="IPR045851">
    <property type="entry name" value="AMP-bd_C_sf"/>
</dbReference>
<dbReference type="InterPro" id="IPR042099">
    <property type="entry name" value="ANL_N_sf"/>
</dbReference>
<feature type="domain" description="AMP-binding enzyme C-terminal" evidence="2">
    <location>
        <begin position="471"/>
        <end position="547"/>
    </location>
</feature>
<gene>
    <name evidence="3" type="ORF">Rmf_48490</name>
</gene>
<protein>
    <submittedName>
        <fullName evidence="3">Peptide synthetase</fullName>
    </submittedName>
</protein>
<accession>A0ABM7YA09</accession>
<feature type="domain" description="AMP-dependent synthetase/ligase" evidence="1">
    <location>
        <begin position="75"/>
        <end position="412"/>
    </location>
</feature>
<evidence type="ECO:0000259" key="1">
    <source>
        <dbReference type="Pfam" id="PF00501"/>
    </source>
</evidence>
<dbReference type="PROSITE" id="PS00455">
    <property type="entry name" value="AMP_BINDING"/>
    <property type="match status" value="1"/>
</dbReference>
<dbReference type="Pfam" id="PF13193">
    <property type="entry name" value="AMP-binding_C"/>
    <property type="match status" value="1"/>
</dbReference>
<dbReference type="PANTHER" id="PTHR45527">
    <property type="entry name" value="NONRIBOSOMAL PEPTIDE SYNTHETASE"/>
    <property type="match status" value="1"/>
</dbReference>
<sequence>MHVTEKLPMHDAGNDVPDHTRAMQAALARAPLRDGWIETPELMEDYRGPRDVPYRRFGAEGRDTPALDSLACVVAAMPDAPACEDADRLLDFRALWAAVGRLATAIRGSGTNGPVGLLLSNAVGYPVAVLACIAAGRMGLLLEAAAPSAWNEAILRHAGAGLLVAGSAQDGEPFGLPCIGVDVAFAPGDAAFPPRDAWLGQDDPAFIICTSGSTGQPKALVHSQRTVLHQVAGLIDEFHLSPRDRFLIATSAATTAGLFTLLTVVCGSALHLVALDRGGVQALSDALRTRPVTVLRAGPSLMRIVARLPDAKAMLSGLRILRSTGEPLLVADVEAIRPALPADCFINNAYGATELSGTGWFVHPGDAQDPVRVAAGILDPGTEAKIVDEHGAPCPPGEVGELWMRSRYAALGEWQAGRLVDGRIERDPSDPGLRIYRTGDLARITPDGAFVVLGRMDRMVKVNGMRVELAEVEAALRRSPEVAQAAVVARQAGGRVLLAGFVVPAAAAAPDGIEARLRNAMAQALPAHMRPARIVALPAMPLLPGGKRDESALLRMLGPG</sequence>
<proteinExistence type="predicted"/>
<dbReference type="InterPro" id="IPR020845">
    <property type="entry name" value="AMP-binding_CS"/>
</dbReference>
<keyword evidence="4" id="KW-1185">Reference proteome</keyword>
<dbReference type="Proteomes" id="UP000831327">
    <property type="component" value="Chromosome"/>
</dbReference>
<dbReference type="SUPFAM" id="SSF56801">
    <property type="entry name" value="Acetyl-CoA synthetase-like"/>
    <property type="match status" value="1"/>
</dbReference>
<evidence type="ECO:0000313" key="3">
    <source>
        <dbReference type="EMBL" id="BDG74920.1"/>
    </source>
</evidence>
<name>A0ABM7YA09_9PROT</name>
<dbReference type="Gene3D" id="3.30.300.30">
    <property type="match status" value="1"/>
</dbReference>
<dbReference type="EMBL" id="AP025637">
    <property type="protein sequence ID" value="BDG74920.1"/>
    <property type="molecule type" value="Genomic_DNA"/>
</dbReference>
<evidence type="ECO:0000259" key="2">
    <source>
        <dbReference type="Pfam" id="PF13193"/>
    </source>
</evidence>
<dbReference type="InterPro" id="IPR000873">
    <property type="entry name" value="AMP-dep_synth/lig_dom"/>
</dbReference>
<dbReference type="PANTHER" id="PTHR45527:SF1">
    <property type="entry name" value="FATTY ACID SYNTHASE"/>
    <property type="match status" value="1"/>
</dbReference>
<evidence type="ECO:0000313" key="4">
    <source>
        <dbReference type="Proteomes" id="UP000831327"/>
    </source>
</evidence>
<dbReference type="Gene3D" id="3.40.50.12780">
    <property type="entry name" value="N-terminal domain of ligase-like"/>
    <property type="match status" value="1"/>
</dbReference>
<reference evidence="3 4" key="1">
    <citation type="journal article" date="2016" name="Microbes Environ.">
        <title>Phylogenetically diverse aerobic anoxygenic phototrophic bacteria isolated from epilithic biofilms in Tama river, Japan.</title>
        <authorList>
            <person name="Hirose S."/>
            <person name="Matsuura K."/>
            <person name="Haruta S."/>
        </authorList>
    </citation>
    <scope>NUCLEOTIDE SEQUENCE [LARGE SCALE GENOMIC DNA]</scope>
    <source>
        <strain evidence="3 4">S08</strain>
    </source>
</reference>